<feature type="signal peptide" evidence="1">
    <location>
        <begin position="1"/>
        <end position="24"/>
    </location>
</feature>
<dbReference type="Pfam" id="PF17131">
    <property type="entry name" value="LolA_like"/>
    <property type="match status" value="1"/>
</dbReference>
<dbReference type="SUPFAM" id="SSF89392">
    <property type="entry name" value="Prokaryotic lipoproteins and lipoprotein localization factors"/>
    <property type="match status" value="1"/>
</dbReference>
<name>A0A1F4SUJ2_UNCSA</name>
<dbReference type="InterPro" id="IPR004564">
    <property type="entry name" value="OM_lipoprot_carrier_LolA-like"/>
</dbReference>
<dbReference type="Gene3D" id="2.50.20.10">
    <property type="entry name" value="Lipoprotein localisation LolA/LolB/LppX"/>
    <property type="match status" value="1"/>
</dbReference>
<evidence type="ECO:0000259" key="2">
    <source>
        <dbReference type="Pfam" id="PF17131"/>
    </source>
</evidence>
<dbReference type="CDD" id="cd16325">
    <property type="entry name" value="LolA"/>
    <property type="match status" value="1"/>
</dbReference>
<feature type="chain" id="PRO_5009514432" description="Uncharacterized protein TP-0789 domain-containing protein" evidence="1">
    <location>
        <begin position="25"/>
        <end position="235"/>
    </location>
</feature>
<reference evidence="3 4" key="1">
    <citation type="journal article" date="2016" name="Nat. Commun.">
        <title>Thousands of microbial genomes shed light on interconnected biogeochemical processes in an aquifer system.</title>
        <authorList>
            <person name="Anantharaman K."/>
            <person name="Brown C.T."/>
            <person name="Hug L.A."/>
            <person name="Sharon I."/>
            <person name="Castelle C.J."/>
            <person name="Probst A.J."/>
            <person name="Thomas B.C."/>
            <person name="Singh A."/>
            <person name="Wilkins M.J."/>
            <person name="Karaoz U."/>
            <person name="Brodie E.L."/>
            <person name="Williams K.H."/>
            <person name="Hubbard S.S."/>
            <person name="Banfield J.F."/>
        </authorList>
    </citation>
    <scope>NUCLEOTIDE SEQUENCE [LARGE SCALE GENOMIC DNA]</scope>
</reference>
<evidence type="ECO:0000313" key="4">
    <source>
        <dbReference type="Proteomes" id="UP000178417"/>
    </source>
</evidence>
<dbReference type="InterPro" id="IPR033399">
    <property type="entry name" value="TP_0789-like"/>
</dbReference>
<dbReference type="AlphaFoldDB" id="A0A1F4SUJ2"/>
<protein>
    <recommendedName>
        <fullName evidence="2">Uncharacterized protein TP-0789 domain-containing protein</fullName>
    </recommendedName>
</protein>
<sequence length="235" mass="26278">MTRLLKVFFVSLFLFLSASPFSFAADLSIEDIASNLQVNQSKIKDMYCEMNTTIKQGTGTPMTQSAKMWTKGEDKSRMEMITPMKQTIIRNGNKSAIIDSNGQKTVSDVNASTKGNMGGQSKVDIEKFKETFDLKVKATDDGYIIEGTPKEKTQFLGKMEIYVDGKNWVSTKILIYDSHDKVITQTQIDYKEISGVLVPVKSLTESKMMGMNMTIEVKFEDVKVNQGIEGGVFKL</sequence>
<dbReference type="InterPro" id="IPR029046">
    <property type="entry name" value="LolA/LolB/LppX"/>
</dbReference>
<dbReference type="EMBL" id="MEUB01000012">
    <property type="protein sequence ID" value="OGC24101.1"/>
    <property type="molecule type" value="Genomic_DNA"/>
</dbReference>
<feature type="domain" description="Uncharacterized protein TP-0789" evidence="2">
    <location>
        <begin position="128"/>
        <end position="234"/>
    </location>
</feature>
<dbReference type="InterPro" id="IPR052944">
    <property type="entry name" value="Sporulation_related"/>
</dbReference>
<comment type="caution">
    <text evidence="3">The sequence shown here is derived from an EMBL/GenBank/DDBJ whole genome shotgun (WGS) entry which is preliminary data.</text>
</comment>
<dbReference type="Proteomes" id="UP000178417">
    <property type="component" value="Unassembled WGS sequence"/>
</dbReference>
<dbReference type="PANTHER" id="PTHR37507">
    <property type="entry name" value="SPORULATION PROTEIN YDCC"/>
    <property type="match status" value="1"/>
</dbReference>
<proteinExistence type="predicted"/>
<evidence type="ECO:0000313" key="3">
    <source>
        <dbReference type="EMBL" id="OGC24101.1"/>
    </source>
</evidence>
<dbReference type="PANTHER" id="PTHR37507:SF2">
    <property type="entry name" value="SPORULATION PROTEIN YDCC"/>
    <property type="match status" value="1"/>
</dbReference>
<keyword evidence="1" id="KW-0732">Signal</keyword>
<organism evidence="3 4">
    <name type="scientific">candidate division WOR-1 bacterium RIFOXYB2_FULL_37_13</name>
    <dbReference type="NCBI Taxonomy" id="1802579"/>
    <lineage>
        <taxon>Bacteria</taxon>
        <taxon>Bacillati</taxon>
        <taxon>Saganbacteria</taxon>
    </lineage>
</organism>
<gene>
    <name evidence="3" type="ORF">A2310_05130</name>
</gene>
<evidence type="ECO:0000256" key="1">
    <source>
        <dbReference type="SAM" id="SignalP"/>
    </source>
</evidence>
<accession>A0A1F4SUJ2</accession>